<dbReference type="Proteomes" id="UP001153636">
    <property type="component" value="Chromosome 6"/>
</dbReference>
<name>A0A9P0D3Q0_9CUCU</name>
<evidence type="ECO:0000256" key="3">
    <source>
        <dbReference type="ARBA" id="ARBA00023015"/>
    </source>
</evidence>
<dbReference type="EMBL" id="OV651818">
    <property type="protein sequence ID" value="CAH1111458.1"/>
    <property type="molecule type" value="Genomic_DNA"/>
</dbReference>
<evidence type="ECO:0000256" key="4">
    <source>
        <dbReference type="ARBA" id="ARBA00023163"/>
    </source>
</evidence>
<gene>
    <name evidence="8" type="ORF">PSYICH_LOCUS12328</name>
</gene>
<dbReference type="InterPro" id="IPR028002">
    <property type="entry name" value="Myb_DNA-bind_5"/>
</dbReference>
<dbReference type="Pfam" id="PF13873">
    <property type="entry name" value="Myb_DNA-bind_5"/>
    <property type="match status" value="1"/>
</dbReference>
<evidence type="ECO:0000313" key="8">
    <source>
        <dbReference type="EMBL" id="CAH1111458.1"/>
    </source>
</evidence>
<accession>A0A9P0D3Q0</accession>
<sequence>MRVRSEHWELLLSSCTTNPELITNRFNGSEGRAKGNALWQTVSTKLNSLGYGEKTVDGWRKTLTDWKSKTKSKAAALKREQQKTGGGPPQAPPLSTLEEKLLEIMGTKALYGDELVPELSFGKVPKHVMDSNENENPQITETNITQITTSTEHDYCEEVIAGSSNKNVKRKLEHQCKSAKKILKSRPMQSNELVKLSSETVLTLKQILNHTNSMSQSLEKLNKNTESIAQSMSIIADIATIYHK</sequence>
<dbReference type="GO" id="GO:0005634">
    <property type="term" value="C:nucleus"/>
    <property type="evidence" value="ECO:0007669"/>
    <property type="project" value="TreeGrafter"/>
</dbReference>
<keyword evidence="4" id="KW-0804">Transcription</keyword>
<reference evidence="8" key="1">
    <citation type="submission" date="2022-01" db="EMBL/GenBank/DDBJ databases">
        <authorList>
            <person name="King R."/>
        </authorList>
    </citation>
    <scope>NUCLEOTIDE SEQUENCE</scope>
</reference>
<dbReference type="PANTHER" id="PTHR23098:SF16">
    <property type="entry name" value="REGULATORY PROTEIN ZESTE"/>
    <property type="match status" value="1"/>
</dbReference>
<dbReference type="AlphaFoldDB" id="A0A9P0D3Q0"/>
<evidence type="ECO:0000256" key="2">
    <source>
        <dbReference type="ARBA" id="ARBA00016807"/>
    </source>
</evidence>
<evidence type="ECO:0000256" key="1">
    <source>
        <dbReference type="ARBA" id="ARBA00011764"/>
    </source>
</evidence>
<evidence type="ECO:0000256" key="5">
    <source>
        <dbReference type="ARBA" id="ARBA00025466"/>
    </source>
</evidence>
<keyword evidence="3" id="KW-0805">Transcription regulation</keyword>
<feature type="region of interest" description="Disordered" evidence="6">
    <location>
        <begin position="75"/>
        <end position="94"/>
    </location>
</feature>
<protein>
    <recommendedName>
        <fullName evidence="2">Regulatory protein zeste</fullName>
    </recommendedName>
</protein>
<feature type="domain" description="Myb/SANT-like DNA-binding" evidence="7">
    <location>
        <begin position="6"/>
        <end position="75"/>
    </location>
</feature>
<dbReference type="OrthoDB" id="6771133at2759"/>
<organism evidence="8 9">
    <name type="scientific">Psylliodes chrysocephalus</name>
    <dbReference type="NCBI Taxonomy" id="3402493"/>
    <lineage>
        <taxon>Eukaryota</taxon>
        <taxon>Metazoa</taxon>
        <taxon>Ecdysozoa</taxon>
        <taxon>Arthropoda</taxon>
        <taxon>Hexapoda</taxon>
        <taxon>Insecta</taxon>
        <taxon>Pterygota</taxon>
        <taxon>Neoptera</taxon>
        <taxon>Endopterygota</taxon>
        <taxon>Coleoptera</taxon>
        <taxon>Polyphaga</taxon>
        <taxon>Cucujiformia</taxon>
        <taxon>Chrysomeloidea</taxon>
        <taxon>Chrysomelidae</taxon>
        <taxon>Galerucinae</taxon>
        <taxon>Alticini</taxon>
        <taxon>Psylliodes</taxon>
    </lineage>
</organism>
<evidence type="ECO:0000313" key="9">
    <source>
        <dbReference type="Proteomes" id="UP001153636"/>
    </source>
</evidence>
<keyword evidence="9" id="KW-1185">Reference proteome</keyword>
<evidence type="ECO:0000259" key="7">
    <source>
        <dbReference type="Pfam" id="PF13873"/>
    </source>
</evidence>
<comment type="function">
    <text evidence="5">Involved in transvection phenomena (= synapsis-dependent gene expression), where the synaptic pairing of chromosomes carrying genes with which zeste interacts influences the expression of these genes. Zeste binds to DNA and stimulates transcription from a nearby promoter.</text>
</comment>
<dbReference type="PANTHER" id="PTHR23098">
    <property type="entry name" value="AGAP001331-PA-RELATED"/>
    <property type="match status" value="1"/>
</dbReference>
<evidence type="ECO:0000256" key="6">
    <source>
        <dbReference type="SAM" id="MobiDB-lite"/>
    </source>
</evidence>
<comment type="subunit">
    <text evidence="1">Self-associates forming complexes of several hundred monomers.</text>
</comment>
<proteinExistence type="predicted"/>